<evidence type="ECO:0000256" key="3">
    <source>
        <dbReference type="ARBA" id="ARBA00007931"/>
    </source>
</evidence>
<accession>A0A916WX57</accession>
<evidence type="ECO:0000256" key="9">
    <source>
        <dbReference type="ARBA" id="ARBA00022833"/>
    </source>
</evidence>
<keyword evidence="6 13" id="KW-0812">Transmembrane</keyword>
<gene>
    <name evidence="14" type="primary">rip2</name>
    <name evidence="14" type="ORF">GCM10011489_25780</name>
</gene>
<feature type="transmembrane region" description="Helical" evidence="13">
    <location>
        <begin position="212"/>
        <end position="238"/>
    </location>
</feature>
<feature type="transmembrane region" description="Helical" evidence="13">
    <location>
        <begin position="48"/>
        <end position="74"/>
    </location>
</feature>
<dbReference type="CDD" id="cd06158">
    <property type="entry name" value="S2P-M50_like_1"/>
    <property type="match status" value="1"/>
</dbReference>
<keyword evidence="15" id="KW-1185">Reference proteome</keyword>
<dbReference type="GO" id="GO:0008237">
    <property type="term" value="F:metallopeptidase activity"/>
    <property type="evidence" value="ECO:0007669"/>
    <property type="project" value="UniProtKB-KW"/>
</dbReference>
<evidence type="ECO:0000256" key="12">
    <source>
        <dbReference type="ARBA" id="ARBA00023136"/>
    </source>
</evidence>
<evidence type="ECO:0000313" key="15">
    <source>
        <dbReference type="Proteomes" id="UP000621454"/>
    </source>
</evidence>
<dbReference type="RefSeq" id="WP_188586994.1">
    <property type="nucleotide sequence ID" value="NZ_BMGC01000018.1"/>
</dbReference>
<reference evidence="14" key="2">
    <citation type="submission" date="2020-09" db="EMBL/GenBank/DDBJ databases">
        <authorList>
            <person name="Sun Q."/>
            <person name="Zhou Y."/>
        </authorList>
    </citation>
    <scope>NUCLEOTIDE SEQUENCE</scope>
    <source>
        <strain evidence="14">CGMCC 1.12827</strain>
    </source>
</reference>
<keyword evidence="12 13" id="KW-0472">Membrane</keyword>
<dbReference type="AlphaFoldDB" id="A0A916WX57"/>
<feature type="transmembrane region" description="Helical" evidence="13">
    <location>
        <begin position="163"/>
        <end position="183"/>
    </location>
</feature>
<dbReference type="GO" id="GO:0005886">
    <property type="term" value="C:plasma membrane"/>
    <property type="evidence" value="ECO:0007669"/>
    <property type="project" value="UniProtKB-SubCell"/>
</dbReference>
<comment type="caution">
    <text evidence="14">The sequence shown here is derived from an EMBL/GenBank/DDBJ whole genome shotgun (WGS) entry which is preliminary data.</text>
</comment>
<evidence type="ECO:0000256" key="5">
    <source>
        <dbReference type="ARBA" id="ARBA00022670"/>
    </source>
</evidence>
<evidence type="ECO:0000256" key="6">
    <source>
        <dbReference type="ARBA" id="ARBA00022692"/>
    </source>
</evidence>
<dbReference type="GO" id="GO:0046872">
    <property type="term" value="F:metal ion binding"/>
    <property type="evidence" value="ECO:0007669"/>
    <property type="project" value="UniProtKB-KW"/>
</dbReference>
<keyword evidence="5" id="KW-0645">Protease</keyword>
<feature type="transmembrane region" description="Helical" evidence="13">
    <location>
        <begin position="131"/>
        <end position="151"/>
    </location>
</feature>
<dbReference type="PANTHER" id="PTHR35864:SF1">
    <property type="entry name" value="ZINC METALLOPROTEASE YWHC-RELATED"/>
    <property type="match status" value="1"/>
</dbReference>
<evidence type="ECO:0000313" key="14">
    <source>
        <dbReference type="EMBL" id="GGB36709.1"/>
    </source>
</evidence>
<keyword evidence="10 13" id="KW-1133">Transmembrane helix</keyword>
<name>A0A916WX57_9ACTN</name>
<evidence type="ECO:0000256" key="13">
    <source>
        <dbReference type="SAM" id="Phobius"/>
    </source>
</evidence>
<proteinExistence type="inferred from homology"/>
<keyword evidence="11 14" id="KW-0482">Metalloprotease</keyword>
<evidence type="ECO:0000256" key="4">
    <source>
        <dbReference type="ARBA" id="ARBA00022475"/>
    </source>
</evidence>
<keyword evidence="7" id="KW-0479">Metal-binding</keyword>
<dbReference type="PANTHER" id="PTHR35864">
    <property type="entry name" value="ZINC METALLOPROTEASE MJ0611-RELATED"/>
    <property type="match status" value="1"/>
</dbReference>
<dbReference type="Proteomes" id="UP000621454">
    <property type="component" value="Unassembled WGS sequence"/>
</dbReference>
<dbReference type="InterPro" id="IPR044537">
    <property type="entry name" value="Rip2-like"/>
</dbReference>
<feature type="transmembrane region" description="Helical" evidence="13">
    <location>
        <begin position="94"/>
        <end position="119"/>
    </location>
</feature>
<evidence type="ECO:0000256" key="10">
    <source>
        <dbReference type="ARBA" id="ARBA00022989"/>
    </source>
</evidence>
<feature type="transmembrane region" description="Helical" evidence="13">
    <location>
        <begin position="17"/>
        <end position="36"/>
    </location>
</feature>
<comment type="cofactor">
    <cofactor evidence="1">
        <name>Zn(2+)</name>
        <dbReference type="ChEBI" id="CHEBI:29105"/>
    </cofactor>
</comment>
<sequence length="259" mass="28158">MTTSAREVVHAIRPGPVFAGLVIATVAGGVLLWGSVPDRNTRSIVGALLLVLGGWVISLCLHEFAHAVTAFAFGDKNAELRGYLTLDPRKYTHPGLSLVLPLLFILIGGIGFPGGAVYVNTAGFTRRQKTLVSLAGPAANIVCAIVLLVAIRGNTMTYETLNFWGALSMLALLQIMAALLNLLPIPGFDGYGAIEPYLSYETRRSIEPFAPYGFLLIFVILLFPPLNHLFFGIVNWFFELSGVNSDVASWGWHLVVFWR</sequence>
<dbReference type="EMBL" id="BMGC01000018">
    <property type="protein sequence ID" value="GGB36709.1"/>
    <property type="molecule type" value="Genomic_DNA"/>
</dbReference>
<comment type="similarity">
    <text evidence="3">Belongs to the peptidase M50B family.</text>
</comment>
<organism evidence="14 15">
    <name type="scientific">Gordonia jinhuaensis</name>
    <dbReference type="NCBI Taxonomy" id="1517702"/>
    <lineage>
        <taxon>Bacteria</taxon>
        <taxon>Bacillati</taxon>
        <taxon>Actinomycetota</taxon>
        <taxon>Actinomycetes</taxon>
        <taxon>Mycobacteriales</taxon>
        <taxon>Gordoniaceae</taxon>
        <taxon>Gordonia</taxon>
    </lineage>
</organism>
<dbReference type="GO" id="GO:0006508">
    <property type="term" value="P:proteolysis"/>
    <property type="evidence" value="ECO:0007669"/>
    <property type="project" value="UniProtKB-KW"/>
</dbReference>
<keyword evidence="9" id="KW-0862">Zinc</keyword>
<evidence type="ECO:0000256" key="11">
    <source>
        <dbReference type="ARBA" id="ARBA00023049"/>
    </source>
</evidence>
<dbReference type="InterPro" id="IPR052348">
    <property type="entry name" value="Metallopeptidase_M50B"/>
</dbReference>
<keyword evidence="8" id="KW-0378">Hydrolase</keyword>
<evidence type="ECO:0000256" key="7">
    <source>
        <dbReference type="ARBA" id="ARBA00022723"/>
    </source>
</evidence>
<evidence type="ECO:0000256" key="1">
    <source>
        <dbReference type="ARBA" id="ARBA00001947"/>
    </source>
</evidence>
<evidence type="ECO:0000256" key="2">
    <source>
        <dbReference type="ARBA" id="ARBA00004651"/>
    </source>
</evidence>
<reference evidence="14" key="1">
    <citation type="journal article" date="2014" name="Int. J. Syst. Evol. Microbiol.">
        <title>Complete genome sequence of Corynebacterium casei LMG S-19264T (=DSM 44701T), isolated from a smear-ripened cheese.</title>
        <authorList>
            <consortium name="US DOE Joint Genome Institute (JGI-PGF)"/>
            <person name="Walter F."/>
            <person name="Albersmeier A."/>
            <person name="Kalinowski J."/>
            <person name="Ruckert C."/>
        </authorList>
    </citation>
    <scope>NUCLEOTIDE SEQUENCE</scope>
    <source>
        <strain evidence="14">CGMCC 1.12827</strain>
    </source>
</reference>
<comment type="subcellular location">
    <subcellularLocation>
        <location evidence="2">Cell membrane</location>
        <topology evidence="2">Multi-pass membrane protein</topology>
    </subcellularLocation>
</comment>
<protein>
    <submittedName>
        <fullName evidence="14">Zinc metalloprotease Rip2</fullName>
    </submittedName>
</protein>
<evidence type="ECO:0000256" key="8">
    <source>
        <dbReference type="ARBA" id="ARBA00022801"/>
    </source>
</evidence>
<keyword evidence="4" id="KW-1003">Cell membrane</keyword>